<proteinExistence type="predicted"/>
<evidence type="ECO:0000313" key="2">
    <source>
        <dbReference type="Proteomes" id="UP000075880"/>
    </source>
</evidence>
<dbReference type="Proteomes" id="UP000075880">
    <property type="component" value="Unassembled WGS sequence"/>
</dbReference>
<keyword evidence="2" id="KW-1185">Reference proteome</keyword>
<dbReference type="AlphaFoldDB" id="A0AAG5DD12"/>
<reference evidence="1" key="1">
    <citation type="submission" date="2024-04" db="UniProtKB">
        <authorList>
            <consortium name="EnsemblMetazoa"/>
        </authorList>
    </citation>
    <scope>IDENTIFICATION</scope>
    <source>
        <strain evidence="1">EBRO</strain>
    </source>
</reference>
<sequence length="134" mass="14896">SAAEIHAARSEVSPPQLFLSHPTLSSRCRLLGLNNVQTRHSHAQSLFIASILLHNLDAPLLLSSLPLYVPSRRLRDRPPLRIPTRLTRYGRNDPLLRAMDAFNAASCLFDYNIAISQFRSRLVSVSSSVLPSTP</sequence>
<dbReference type="EnsemblMetazoa" id="ENSAATROPT009485">
    <property type="protein sequence ID" value="ENSAATROPP008583"/>
    <property type="gene ID" value="ENSAATROPG007722"/>
</dbReference>
<name>A0AAG5DD12_ANOAO</name>
<protein>
    <submittedName>
        <fullName evidence="1">Uncharacterized protein</fullName>
    </submittedName>
</protein>
<accession>A0AAG5DD12</accession>
<organism evidence="1 2">
    <name type="scientific">Anopheles atroparvus</name>
    <name type="common">European mosquito</name>
    <dbReference type="NCBI Taxonomy" id="41427"/>
    <lineage>
        <taxon>Eukaryota</taxon>
        <taxon>Metazoa</taxon>
        <taxon>Ecdysozoa</taxon>
        <taxon>Arthropoda</taxon>
        <taxon>Hexapoda</taxon>
        <taxon>Insecta</taxon>
        <taxon>Pterygota</taxon>
        <taxon>Neoptera</taxon>
        <taxon>Endopterygota</taxon>
        <taxon>Diptera</taxon>
        <taxon>Nematocera</taxon>
        <taxon>Culicoidea</taxon>
        <taxon>Culicidae</taxon>
        <taxon>Anophelinae</taxon>
        <taxon>Anopheles</taxon>
    </lineage>
</organism>
<evidence type="ECO:0000313" key="1">
    <source>
        <dbReference type="EnsemblMetazoa" id="ENSAATROPP008583"/>
    </source>
</evidence>